<evidence type="ECO:0000256" key="1">
    <source>
        <dbReference type="SAM" id="MobiDB-lite"/>
    </source>
</evidence>
<feature type="non-terminal residue" evidence="2">
    <location>
        <position position="1"/>
    </location>
</feature>
<comment type="caution">
    <text evidence="2">The sequence shown here is derived from an EMBL/GenBank/DDBJ whole genome shotgun (WGS) entry which is preliminary data.</text>
</comment>
<keyword evidence="3" id="KW-1185">Reference proteome</keyword>
<evidence type="ECO:0000313" key="3">
    <source>
        <dbReference type="Proteomes" id="UP001190700"/>
    </source>
</evidence>
<accession>A0AAE0FXW1</accession>
<proteinExistence type="predicted"/>
<dbReference type="AlphaFoldDB" id="A0AAE0FXW1"/>
<sequence>NVNGLKSLWNQARKLFVKTMKITLTNGTVMTKRVGLLQRMKICQYGTQEDLPQHPSLLDTVKQLHNCVTKDDLHKAPRLTEVMHEWVGSVLGLLSSISNEQHPNQARTNSSMISEMAKGVPPPNASGSHRLNALPLAPVADTVTPRLESFNPVLPIKTSPRVQASPAAQSISPPQSFKAQGGRVSAANSLAYRNISNGMKADTRGYLRHHELAPMPLPSTVPKGKMASLPSIEHLLLPTPTTLPAGRFNSDSSRRVQSGRFRNQRHR</sequence>
<evidence type="ECO:0000313" key="2">
    <source>
        <dbReference type="EMBL" id="KAK3267793.1"/>
    </source>
</evidence>
<protein>
    <submittedName>
        <fullName evidence="2">Uncharacterized protein</fullName>
    </submittedName>
</protein>
<gene>
    <name evidence="2" type="ORF">CYMTET_23672</name>
</gene>
<name>A0AAE0FXW1_9CHLO</name>
<feature type="region of interest" description="Disordered" evidence="1">
    <location>
        <begin position="240"/>
        <end position="267"/>
    </location>
</feature>
<organism evidence="2 3">
    <name type="scientific">Cymbomonas tetramitiformis</name>
    <dbReference type="NCBI Taxonomy" id="36881"/>
    <lineage>
        <taxon>Eukaryota</taxon>
        <taxon>Viridiplantae</taxon>
        <taxon>Chlorophyta</taxon>
        <taxon>Pyramimonadophyceae</taxon>
        <taxon>Pyramimonadales</taxon>
        <taxon>Pyramimonadaceae</taxon>
        <taxon>Cymbomonas</taxon>
    </lineage>
</organism>
<dbReference type="EMBL" id="LGRX02012195">
    <property type="protein sequence ID" value="KAK3267793.1"/>
    <property type="molecule type" value="Genomic_DNA"/>
</dbReference>
<dbReference type="Proteomes" id="UP001190700">
    <property type="component" value="Unassembled WGS sequence"/>
</dbReference>
<reference evidence="2 3" key="1">
    <citation type="journal article" date="2015" name="Genome Biol. Evol.">
        <title>Comparative Genomics of a Bacterivorous Green Alga Reveals Evolutionary Causalities and Consequences of Phago-Mixotrophic Mode of Nutrition.</title>
        <authorList>
            <person name="Burns J.A."/>
            <person name="Paasch A."/>
            <person name="Narechania A."/>
            <person name="Kim E."/>
        </authorList>
    </citation>
    <scope>NUCLEOTIDE SEQUENCE [LARGE SCALE GENOMIC DNA]</scope>
    <source>
        <strain evidence="2 3">PLY_AMNH</strain>
    </source>
</reference>